<dbReference type="EMBL" id="BNAL01000008">
    <property type="protein sequence ID" value="GHF99250.1"/>
    <property type="molecule type" value="Genomic_DNA"/>
</dbReference>
<dbReference type="RefSeq" id="WP_189642490.1">
    <property type="nucleotide sequence ID" value="NZ_BNAL01000008.1"/>
</dbReference>
<dbReference type="SUPFAM" id="SSF55729">
    <property type="entry name" value="Acyl-CoA N-acyltransferases (Nat)"/>
    <property type="match status" value="1"/>
</dbReference>
<dbReference type="InterPro" id="IPR016181">
    <property type="entry name" value="Acyl_CoA_acyltransferase"/>
</dbReference>
<gene>
    <name evidence="2" type="ORF">GCM10017783_09050</name>
</gene>
<feature type="domain" description="N-acetyltransferase" evidence="1">
    <location>
        <begin position="17"/>
        <end position="180"/>
    </location>
</feature>
<dbReference type="CDD" id="cd04301">
    <property type="entry name" value="NAT_SF"/>
    <property type="match status" value="1"/>
</dbReference>
<dbReference type="PROSITE" id="PS51186">
    <property type="entry name" value="GNAT"/>
    <property type="match status" value="1"/>
</dbReference>
<evidence type="ECO:0000313" key="3">
    <source>
        <dbReference type="Proteomes" id="UP000632154"/>
    </source>
</evidence>
<dbReference type="PANTHER" id="PTHR43441:SF11">
    <property type="entry name" value="RIBOSOMAL-PROTEIN-SERINE ACETYLTRANSFERASE"/>
    <property type="match status" value="1"/>
</dbReference>
<sequence length="189" mass="21400">MLEFRPLERLPLTTERLLLRPFSEADAADLHAYRSLDAVARYLLEDAWDQERTAEKLEQRRQQADLRTGKLALACEYQGRVVGDLSLWFTDDTRLSAEIGWVFHPEVAGKGLATEAVQAALGLAFEGYALHRVAAQMDARNLASARLCERVGMQREAHLRQNWWHRGEWTDTLIYAVLASDPEAPAPVT</sequence>
<evidence type="ECO:0000313" key="2">
    <source>
        <dbReference type="EMBL" id="GHF99250.1"/>
    </source>
</evidence>
<name>A0ABQ3K2M1_9DEIO</name>
<dbReference type="InterPro" id="IPR000182">
    <property type="entry name" value="GNAT_dom"/>
</dbReference>
<keyword evidence="3" id="KW-1185">Reference proteome</keyword>
<dbReference type="PANTHER" id="PTHR43441">
    <property type="entry name" value="RIBOSOMAL-PROTEIN-SERINE ACETYLTRANSFERASE"/>
    <property type="match status" value="1"/>
</dbReference>
<proteinExistence type="predicted"/>
<organism evidence="2 3">
    <name type="scientific">Deinococcus piscis</name>
    <dbReference type="NCBI Taxonomy" id="394230"/>
    <lineage>
        <taxon>Bacteria</taxon>
        <taxon>Thermotogati</taxon>
        <taxon>Deinococcota</taxon>
        <taxon>Deinococci</taxon>
        <taxon>Deinococcales</taxon>
        <taxon>Deinococcaceae</taxon>
        <taxon>Deinococcus</taxon>
    </lineage>
</organism>
<dbReference type="Gene3D" id="3.40.630.30">
    <property type="match status" value="1"/>
</dbReference>
<dbReference type="Proteomes" id="UP000632154">
    <property type="component" value="Unassembled WGS sequence"/>
</dbReference>
<evidence type="ECO:0000259" key="1">
    <source>
        <dbReference type="PROSITE" id="PS51186"/>
    </source>
</evidence>
<protein>
    <submittedName>
        <fullName evidence="2">N-acetyltransferase</fullName>
    </submittedName>
</protein>
<dbReference type="InterPro" id="IPR051908">
    <property type="entry name" value="Ribosomal_N-acetyltransferase"/>
</dbReference>
<reference evidence="3" key="1">
    <citation type="journal article" date="2019" name="Int. J. Syst. Evol. Microbiol.">
        <title>The Global Catalogue of Microorganisms (GCM) 10K type strain sequencing project: providing services to taxonomists for standard genome sequencing and annotation.</title>
        <authorList>
            <consortium name="The Broad Institute Genomics Platform"/>
            <consortium name="The Broad Institute Genome Sequencing Center for Infectious Disease"/>
            <person name="Wu L."/>
            <person name="Ma J."/>
        </authorList>
    </citation>
    <scope>NUCLEOTIDE SEQUENCE [LARGE SCALE GENOMIC DNA]</scope>
    <source>
        <strain evidence="3">CGMCC 1.18439</strain>
    </source>
</reference>
<comment type="caution">
    <text evidence="2">The sequence shown here is derived from an EMBL/GenBank/DDBJ whole genome shotgun (WGS) entry which is preliminary data.</text>
</comment>
<dbReference type="Pfam" id="PF13302">
    <property type="entry name" value="Acetyltransf_3"/>
    <property type="match status" value="1"/>
</dbReference>
<accession>A0ABQ3K2M1</accession>